<name>A0A5N6S446_9BIFI</name>
<dbReference type="AlphaFoldDB" id="A0A5N6S446"/>
<dbReference type="EMBL" id="QDAG01000008">
    <property type="protein sequence ID" value="KAE8127477.1"/>
    <property type="molecule type" value="Genomic_DNA"/>
</dbReference>
<dbReference type="SUPFAM" id="SSF52980">
    <property type="entry name" value="Restriction endonuclease-like"/>
    <property type="match status" value="1"/>
</dbReference>
<dbReference type="Gene3D" id="3.40.960.10">
    <property type="entry name" value="VSR Endonuclease"/>
    <property type="match status" value="1"/>
</dbReference>
<evidence type="ECO:0000259" key="1">
    <source>
        <dbReference type="Pfam" id="PF04480"/>
    </source>
</evidence>
<accession>A0A5N6S446</accession>
<dbReference type="InterPro" id="IPR007569">
    <property type="entry name" value="DUF559"/>
</dbReference>
<reference evidence="2 3" key="1">
    <citation type="submission" date="2018-04" db="EMBL/GenBank/DDBJ databases">
        <authorList>
            <person name="Eckel V.P."/>
            <person name="Vogel R.F."/>
        </authorList>
    </citation>
    <scope>NUCLEOTIDE SEQUENCE [LARGE SCALE GENOMIC DNA]</scope>
    <source>
        <strain evidence="3">TMW 2.1764</strain>
    </source>
</reference>
<protein>
    <submittedName>
        <fullName evidence="2">DUF559 domain-containing protein</fullName>
    </submittedName>
</protein>
<sequence length="300" mass="34189">MIRMTRPGNLPYDANMQTTSRSTFFTLDEAQRIASEQHLACAEAARRTKRTLIFSHITLLRLCGMSVNVPSTLDSRLLHVTANSPQQLSHLRGVQNHLWPHPMTHTQFGDNIAGVSVEQAVCQMAAFCDRDSMVIIMDWLTCNNPDLKQTTHDNLADFIYSIGPFRGVRVCKEALPLSVEGTDSPQETYIRLKFPEVGLPIPEVNPTIIDTVESNQFSVDMAYLKQQVIIEYDGEYHHTRDRWTYDLYKRNRLQSLGWKVFTATKEVFSSDTTLHNFVMMVADALAQADKAIHQFGRPNW</sequence>
<dbReference type="InterPro" id="IPR011335">
    <property type="entry name" value="Restrct_endonuc-II-like"/>
</dbReference>
<keyword evidence="3" id="KW-1185">Reference proteome</keyword>
<dbReference type="Pfam" id="PF04480">
    <property type="entry name" value="DUF559"/>
    <property type="match status" value="1"/>
</dbReference>
<comment type="caution">
    <text evidence="2">The sequence shown here is derived from an EMBL/GenBank/DDBJ whole genome shotgun (WGS) entry which is preliminary data.</text>
</comment>
<feature type="domain" description="DUF559" evidence="1">
    <location>
        <begin position="216"/>
        <end position="264"/>
    </location>
</feature>
<proteinExistence type="predicted"/>
<organism evidence="2 3">
    <name type="scientific">Bifidobacterium tibiigranuli</name>
    <dbReference type="NCBI Taxonomy" id="2172043"/>
    <lineage>
        <taxon>Bacteria</taxon>
        <taxon>Bacillati</taxon>
        <taxon>Actinomycetota</taxon>
        <taxon>Actinomycetes</taxon>
        <taxon>Bifidobacteriales</taxon>
        <taxon>Bifidobacteriaceae</taxon>
        <taxon>Bifidobacterium</taxon>
    </lineage>
</organism>
<evidence type="ECO:0000313" key="3">
    <source>
        <dbReference type="Proteomes" id="UP000325415"/>
    </source>
</evidence>
<dbReference type="Proteomes" id="UP000325415">
    <property type="component" value="Unassembled WGS sequence"/>
</dbReference>
<evidence type="ECO:0000313" key="2">
    <source>
        <dbReference type="EMBL" id="KAE8127477.1"/>
    </source>
</evidence>
<gene>
    <name evidence="2" type="ORF">DDE84_08345</name>
</gene>